<dbReference type="EMBL" id="UOFF01000185">
    <property type="protein sequence ID" value="VAW56136.1"/>
    <property type="molecule type" value="Genomic_DNA"/>
</dbReference>
<name>A0A3B0XHQ2_9ZZZZ</name>
<organism evidence="1">
    <name type="scientific">hydrothermal vent metagenome</name>
    <dbReference type="NCBI Taxonomy" id="652676"/>
    <lineage>
        <taxon>unclassified sequences</taxon>
        <taxon>metagenomes</taxon>
        <taxon>ecological metagenomes</taxon>
    </lineage>
</organism>
<dbReference type="AlphaFoldDB" id="A0A3B0XHQ2"/>
<protein>
    <submittedName>
        <fullName evidence="1">Uncharacterized protein</fullName>
    </submittedName>
</protein>
<dbReference type="InterPro" id="IPR003787">
    <property type="entry name" value="Sulphur_relay_DsrE/F-like"/>
</dbReference>
<sequence>MVLGLLLITKGFQDDIIGLVNAAIEKDHSINIFMMDDGVYYCQNENIVTLIQSNKVNMSLCDRSCQLRDITTDMIPDGITEGSQLQNAMMHNSADRIINI</sequence>
<dbReference type="Gene3D" id="3.40.1260.10">
    <property type="entry name" value="DsrEFH-like"/>
    <property type="match status" value="1"/>
</dbReference>
<dbReference type="Pfam" id="PF02635">
    <property type="entry name" value="DsrE"/>
    <property type="match status" value="1"/>
</dbReference>
<dbReference type="InterPro" id="IPR027396">
    <property type="entry name" value="DsrEFH-like"/>
</dbReference>
<accession>A0A3B0XHQ2</accession>
<proteinExistence type="predicted"/>
<evidence type="ECO:0000313" key="1">
    <source>
        <dbReference type="EMBL" id="VAW56136.1"/>
    </source>
</evidence>
<reference evidence="1" key="1">
    <citation type="submission" date="2018-06" db="EMBL/GenBank/DDBJ databases">
        <authorList>
            <person name="Zhirakovskaya E."/>
        </authorList>
    </citation>
    <scope>NUCLEOTIDE SEQUENCE</scope>
</reference>
<dbReference type="SUPFAM" id="SSF75169">
    <property type="entry name" value="DsrEFH-like"/>
    <property type="match status" value="1"/>
</dbReference>
<gene>
    <name evidence="1" type="ORF">MNBD_GAMMA07-419</name>
</gene>